<accession>A0A6J7X7A4</accession>
<evidence type="ECO:0000256" key="1">
    <source>
        <dbReference type="SAM" id="MobiDB-lite"/>
    </source>
</evidence>
<proteinExistence type="predicted"/>
<feature type="region of interest" description="Disordered" evidence="1">
    <location>
        <begin position="1"/>
        <end position="61"/>
    </location>
</feature>
<sequence length="61" mass="6683">MSEVKDYTSDDSASGNTHYNGVPSAYGRRVESQNKMQPKYCEPGEAGGEMRGEKRNEQAGP</sequence>
<evidence type="ECO:0000313" key="2">
    <source>
        <dbReference type="EMBL" id="CAB4152197.1"/>
    </source>
</evidence>
<evidence type="ECO:0000313" key="4">
    <source>
        <dbReference type="EMBL" id="CAB5225421.1"/>
    </source>
</evidence>
<dbReference type="EMBL" id="LR796656">
    <property type="protein sequence ID" value="CAB4157434.1"/>
    <property type="molecule type" value="Genomic_DNA"/>
</dbReference>
<feature type="compositionally biased region" description="Basic and acidic residues" evidence="1">
    <location>
        <begin position="48"/>
        <end position="61"/>
    </location>
</feature>
<evidence type="ECO:0000313" key="3">
    <source>
        <dbReference type="EMBL" id="CAB4157434.1"/>
    </source>
</evidence>
<protein>
    <submittedName>
        <fullName evidence="4">Uncharacterized protein</fullName>
    </submittedName>
</protein>
<dbReference type="EMBL" id="LR796557">
    <property type="protein sequence ID" value="CAB4152197.1"/>
    <property type="molecule type" value="Genomic_DNA"/>
</dbReference>
<dbReference type="EMBL" id="LR798345">
    <property type="protein sequence ID" value="CAB5225421.1"/>
    <property type="molecule type" value="Genomic_DNA"/>
</dbReference>
<reference evidence="4" key="1">
    <citation type="submission" date="2020-05" db="EMBL/GenBank/DDBJ databases">
        <authorList>
            <person name="Chiriac C."/>
            <person name="Salcher M."/>
            <person name="Ghai R."/>
            <person name="Kavagutti S V."/>
        </authorList>
    </citation>
    <scope>NUCLEOTIDE SEQUENCE</scope>
</reference>
<organism evidence="4">
    <name type="scientific">uncultured Caudovirales phage</name>
    <dbReference type="NCBI Taxonomy" id="2100421"/>
    <lineage>
        <taxon>Viruses</taxon>
        <taxon>Duplodnaviria</taxon>
        <taxon>Heunggongvirae</taxon>
        <taxon>Uroviricota</taxon>
        <taxon>Caudoviricetes</taxon>
        <taxon>Peduoviridae</taxon>
        <taxon>Maltschvirus</taxon>
        <taxon>Maltschvirus maltsch</taxon>
    </lineage>
</organism>
<feature type="compositionally biased region" description="Polar residues" evidence="1">
    <location>
        <begin position="10"/>
        <end position="19"/>
    </location>
</feature>
<name>A0A6J7X7A4_9CAUD</name>
<gene>
    <name evidence="2" type="ORF">UFOVP590_59</name>
    <name evidence="3" type="ORF">UFOVP685_25</name>
    <name evidence="4" type="ORF">UFOVP750_27</name>
</gene>